<dbReference type="Proteomes" id="UP000000663">
    <property type="component" value="Chromosome"/>
</dbReference>
<evidence type="ECO:0000313" key="1">
    <source>
        <dbReference type="EMBL" id="CAJ36456.1"/>
    </source>
</evidence>
<gene>
    <name evidence="1" type="ORF">RCIX1148</name>
</gene>
<dbReference type="InterPro" id="IPR013381">
    <property type="entry name" value="CRISPR-assoc_prot_Cse1"/>
</dbReference>
<sequence>MVSYNLLTEPWITSIDLSGNPVQEGILATLKNAHKIDSIFDPAPPVEFGIYRLLIAFITDVFQPQGLEDLADLLDRKRLDPTALDEYAARWRDRFDLFDEKYPFLQQAITGVIKKPPEPISRLMQHLPAGTNVSHFHHGRWDENSFSFEQCAKGLVTIAPFMTAGGAGLSPSINGSPPWYVLVKGNNLFETLLYNVCQIPMTVKPIGDSPVAWRNDKRIDPGDEPKTFSIVEGLTWRPRIIQLIPGNGKGTCTYTGEKDVDTVSHMHYYPGQKSPEPGLWVDPQVAYKKTKDAIRPLRPDENKALWRDIGPLMLLQHGDYSGKDGKVSFDRPAVVTQYKQMVSNGMIKRSEPLRLEVYGIRTDGKMKIYEWYHEKLALPIEILKKANSGRQIQDAMDLADSVAYILRKAMKKAYPRNAKSNESGFDNLILSVQSSYWSHLKGQFESIFLKTLSQQDENDLDAYTKLMEQWKKILDDTGKNALDKGLGPLDTDGDSLRRQVKAMNEYSSGIRFALYPDSIQAKKKNRQKNKEDK</sequence>
<evidence type="ECO:0008006" key="3">
    <source>
        <dbReference type="Google" id="ProtNLM"/>
    </source>
</evidence>
<proteinExistence type="predicted"/>
<evidence type="ECO:0000313" key="2">
    <source>
        <dbReference type="Proteomes" id="UP000000663"/>
    </source>
</evidence>
<keyword evidence="2" id="KW-1185">Reference proteome</keyword>
<dbReference type="eggNOG" id="arCOG04928">
    <property type="taxonomic scope" value="Archaea"/>
</dbReference>
<dbReference type="Pfam" id="PF09481">
    <property type="entry name" value="CRISPR_Cse1"/>
    <property type="match status" value="1"/>
</dbReference>
<dbReference type="EMBL" id="AM114193">
    <property type="protein sequence ID" value="CAJ36456.1"/>
    <property type="molecule type" value="Genomic_DNA"/>
</dbReference>
<dbReference type="NCBIfam" id="TIGR02547">
    <property type="entry name" value="casA_cse1"/>
    <property type="match status" value="1"/>
</dbReference>
<dbReference type="AlphaFoldDB" id="Q0W587"/>
<reference evidence="1 2" key="1">
    <citation type="journal article" date="2006" name="Science">
        <title>Genome of rice cluster I archaea -- the key methane producers in the rice rhizosphere.</title>
        <authorList>
            <person name="Erkel C."/>
            <person name="Kube M."/>
            <person name="Reinhardt R."/>
            <person name="Liesack W."/>
        </authorList>
    </citation>
    <scope>NUCLEOTIDE SEQUENCE [LARGE SCALE GENOMIC DNA]</scope>
    <source>
        <strain evidence="2">DSM 22066 / NBRC 105507 / MRE50</strain>
    </source>
</reference>
<organism evidence="1 2">
    <name type="scientific">Methanocella arvoryzae (strain DSM 22066 / NBRC 105507 / MRE50)</name>
    <dbReference type="NCBI Taxonomy" id="351160"/>
    <lineage>
        <taxon>Archaea</taxon>
        <taxon>Methanobacteriati</taxon>
        <taxon>Methanobacteriota</taxon>
        <taxon>Stenosarchaea group</taxon>
        <taxon>Methanomicrobia</taxon>
        <taxon>Methanocellales</taxon>
        <taxon>Methanocellaceae</taxon>
        <taxon>Methanocella</taxon>
    </lineage>
</organism>
<dbReference type="Gene3D" id="1.10.132.100">
    <property type="match status" value="1"/>
</dbReference>
<name>Q0W587_METAR</name>
<protein>
    <recommendedName>
        <fullName evidence="3">CRISPR-associated protein, Cse1 family</fullName>
    </recommendedName>
</protein>
<dbReference type="STRING" id="351160.RCIX1148"/>
<dbReference type="KEGG" id="rci:RCIX1148"/>
<accession>Q0W587</accession>
<dbReference type="CDD" id="cd09729">
    <property type="entry name" value="Cse1_I-E"/>
    <property type="match status" value="1"/>
</dbReference>